<protein>
    <submittedName>
        <fullName evidence="2">Uncharacterized protein</fullName>
    </submittedName>
</protein>
<dbReference type="EMBL" id="RAPK01000007">
    <property type="protein sequence ID" value="RKD75263.1"/>
    <property type="molecule type" value="Genomic_DNA"/>
</dbReference>
<gene>
    <name evidence="2" type="ORF">ATL39_0962</name>
</gene>
<proteinExistence type="predicted"/>
<evidence type="ECO:0000256" key="1">
    <source>
        <dbReference type="SAM" id="Phobius"/>
    </source>
</evidence>
<comment type="caution">
    <text evidence="2">The sequence shown here is derived from an EMBL/GenBank/DDBJ whole genome shotgun (WGS) entry which is preliminary data.</text>
</comment>
<evidence type="ECO:0000313" key="3">
    <source>
        <dbReference type="Proteomes" id="UP000285120"/>
    </source>
</evidence>
<sequence length="70" mass="7871">MQISKARFTLMCVCHTMMFLFSALLLGLLLSGILTTERNTLYLVLGTVILFSSIIGIDNMLKMLEERKTA</sequence>
<accession>A0A419V5K1</accession>
<keyword evidence="1" id="KW-0472">Membrane</keyword>
<dbReference type="Proteomes" id="UP000285120">
    <property type="component" value="Unassembled WGS sequence"/>
</dbReference>
<feature type="transmembrane region" description="Helical" evidence="1">
    <location>
        <begin position="40"/>
        <end position="61"/>
    </location>
</feature>
<evidence type="ECO:0000313" key="2">
    <source>
        <dbReference type="EMBL" id="RKD75263.1"/>
    </source>
</evidence>
<dbReference type="RefSeq" id="WP_120192154.1">
    <property type="nucleotide sequence ID" value="NZ_RAPK01000007.1"/>
</dbReference>
<keyword evidence="1" id="KW-1133">Transmembrane helix</keyword>
<keyword evidence="3" id="KW-1185">Reference proteome</keyword>
<dbReference type="AlphaFoldDB" id="A0A419V5K1"/>
<organism evidence="2 3">
    <name type="scientific">Sinobaca qinghaiensis</name>
    <dbReference type="NCBI Taxonomy" id="342944"/>
    <lineage>
        <taxon>Bacteria</taxon>
        <taxon>Bacillati</taxon>
        <taxon>Bacillota</taxon>
        <taxon>Bacilli</taxon>
        <taxon>Bacillales</taxon>
        <taxon>Sporolactobacillaceae</taxon>
        <taxon>Sinobaca</taxon>
    </lineage>
</organism>
<name>A0A419V5K1_9BACL</name>
<keyword evidence="1" id="KW-0812">Transmembrane</keyword>
<reference evidence="2 3" key="1">
    <citation type="submission" date="2018-09" db="EMBL/GenBank/DDBJ databases">
        <title>Genomic Encyclopedia of Archaeal and Bacterial Type Strains, Phase II (KMG-II): from individual species to whole genera.</title>
        <authorList>
            <person name="Goeker M."/>
        </authorList>
    </citation>
    <scope>NUCLEOTIDE SEQUENCE [LARGE SCALE GENOMIC DNA]</scope>
    <source>
        <strain evidence="2 3">DSM 17008</strain>
    </source>
</reference>
<feature type="transmembrane region" description="Helical" evidence="1">
    <location>
        <begin position="12"/>
        <end position="34"/>
    </location>
</feature>